<feature type="signal peptide" evidence="2">
    <location>
        <begin position="1"/>
        <end position="15"/>
    </location>
</feature>
<dbReference type="InterPro" id="IPR052728">
    <property type="entry name" value="O2_lipid_transport_reg"/>
</dbReference>
<keyword evidence="5" id="KW-1185">Reference proteome</keyword>
<dbReference type="OMA" id="HLIICGT"/>
<name>A0A0M4ESQ4_DROBS</name>
<reference evidence="4 5" key="1">
    <citation type="submission" date="2015-08" db="EMBL/GenBank/DDBJ databases">
        <title>Ancestral chromatin configuration constrains chromatin evolution on differentiating sex chromosomes in Drosophila.</title>
        <authorList>
            <person name="Zhou Q."/>
            <person name="Bachtrog D."/>
        </authorList>
    </citation>
    <scope>NUCLEOTIDE SEQUENCE [LARGE SCALE GENOMIC DNA]</scope>
    <source>
        <tissue evidence="4">Whole larvae</tissue>
    </source>
</reference>
<feature type="transmembrane region" description="Helical" evidence="1">
    <location>
        <begin position="439"/>
        <end position="457"/>
    </location>
</feature>
<feature type="transmembrane region" description="Helical" evidence="1">
    <location>
        <begin position="198"/>
        <end position="219"/>
    </location>
</feature>
<dbReference type="OrthoDB" id="7486572at2759"/>
<accession>A0A0M4ESQ4</accession>
<dbReference type="Proteomes" id="UP000494163">
    <property type="component" value="Chromosome X"/>
</dbReference>
<evidence type="ECO:0000256" key="1">
    <source>
        <dbReference type="SAM" id="Phobius"/>
    </source>
</evidence>
<feature type="transmembrane region" description="Helical" evidence="1">
    <location>
        <begin position="344"/>
        <end position="364"/>
    </location>
</feature>
<feature type="transmembrane region" description="Helical" evidence="1">
    <location>
        <begin position="507"/>
        <end position="526"/>
    </location>
</feature>
<evidence type="ECO:0000313" key="5">
    <source>
        <dbReference type="Proteomes" id="UP000494163"/>
    </source>
</evidence>
<feature type="transmembrane region" description="Helical" evidence="1">
    <location>
        <begin position="292"/>
        <end position="315"/>
    </location>
</feature>
<gene>
    <name evidence="4" type="ORF">Dbus_chrXg1246</name>
</gene>
<feature type="domain" description="Nose resistant-to-fluoxetine protein N-terminal" evidence="3">
    <location>
        <begin position="37"/>
        <end position="175"/>
    </location>
</feature>
<evidence type="ECO:0000256" key="2">
    <source>
        <dbReference type="SAM" id="SignalP"/>
    </source>
</evidence>
<feature type="transmembrane region" description="Helical" evidence="1">
    <location>
        <begin position="477"/>
        <end position="495"/>
    </location>
</feature>
<dbReference type="PANTHER" id="PTHR11161">
    <property type="entry name" value="O-ACYLTRANSFERASE"/>
    <property type="match status" value="1"/>
</dbReference>
<keyword evidence="1" id="KW-1133">Transmembrane helix</keyword>
<feature type="non-terminal residue" evidence="4">
    <location>
        <position position="620"/>
    </location>
</feature>
<feature type="transmembrane region" description="Helical" evidence="1">
    <location>
        <begin position="581"/>
        <end position="602"/>
    </location>
</feature>
<dbReference type="Pfam" id="PF20146">
    <property type="entry name" value="NRF"/>
    <property type="match status" value="1"/>
</dbReference>
<feature type="transmembrane region" description="Helical" evidence="1">
    <location>
        <begin position="532"/>
        <end position="560"/>
    </location>
</feature>
<dbReference type="AlphaFoldDB" id="A0A0M4ESQ4"/>
<dbReference type="InterPro" id="IPR006621">
    <property type="entry name" value="Nose-resist-to-fluoxetine_N"/>
</dbReference>
<sequence>MLVLTILLGIAHSKANVYNTLLHKLTQQAHNASTSGSSLSVCEQQLLALDEAYQQQQTWALKALDASGQLHESFMLGGGFSLGHRPTCEAVNKHVLVDFTRRQPELLRQLAPFAFDYRVAYVHANSPWQLSLTLKETPMLHIGLCVPHSCEQPQLERMLEQVLDMEAGAKPFNIQPQLAYTKQPELRPDFAEYKPLRLLIWLLVTVALLTLLATSFPALNNRVVSCFNLAQNWQRLWNLPAAGDSQDVSILNGLRVCSAFALLVLHVSWFKLFSVDNGLSLAEQVGAISLRYTFIPGMIEVFFVISGFLTVYNFLRDEKLQHKIATDTFIGNMRRYKHQMMHRYFRLMPLQMIVILLATISYAYQGQASIFHIVEPLDELCEEHWMRNVLFIQNFYPIKQMCGNWTWSMACDLQMYFVATLLLYIYTRHPKFVLRIPKLLLYLNVIYTVVMMTYMGVTPKFDVMYAAGDTFYVSPLVRMISYIIGCMYALAHVRGERTPFEAMFPNRLAKFGLAIFMLWLALYNQQQDLHSAFFLSITMVVLRGLIATFTAHLIVSSLKLQESGMLTRWMVRLLQSRPMQLSNRVIFAFYLMNPVVILHAYYSLSSVVPSDTSIMASFAL</sequence>
<dbReference type="SMART" id="SM00703">
    <property type="entry name" value="NRF"/>
    <property type="match status" value="1"/>
</dbReference>
<evidence type="ECO:0000259" key="3">
    <source>
        <dbReference type="SMART" id="SM00703"/>
    </source>
</evidence>
<proteinExistence type="predicted"/>
<feature type="transmembrane region" description="Helical" evidence="1">
    <location>
        <begin position="253"/>
        <end position="272"/>
    </location>
</feature>
<dbReference type="EMBL" id="CP012528">
    <property type="protein sequence ID" value="ALC49390.1"/>
    <property type="molecule type" value="Genomic_DNA"/>
</dbReference>
<keyword evidence="1" id="KW-0812">Transmembrane</keyword>
<evidence type="ECO:0000313" key="4">
    <source>
        <dbReference type="EMBL" id="ALC49390.1"/>
    </source>
</evidence>
<organism evidence="4 5">
    <name type="scientific">Drosophila busckii</name>
    <name type="common">Fruit fly</name>
    <dbReference type="NCBI Taxonomy" id="30019"/>
    <lineage>
        <taxon>Eukaryota</taxon>
        <taxon>Metazoa</taxon>
        <taxon>Ecdysozoa</taxon>
        <taxon>Arthropoda</taxon>
        <taxon>Hexapoda</taxon>
        <taxon>Insecta</taxon>
        <taxon>Pterygota</taxon>
        <taxon>Neoptera</taxon>
        <taxon>Endopterygota</taxon>
        <taxon>Diptera</taxon>
        <taxon>Brachycera</taxon>
        <taxon>Muscomorpha</taxon>
        <taxon>Ephydroidea</taxon>
        <taxon>Drosophilidae</taxon>
        <taxon>Drosophila</taxon>
    </lineage>
</organism>
<protein>
    <submittedName>
        <fullName evidence="4">CG12990</fullName>
    </submittedName>
</protein>
<keyword evidence="1" id="KW-0472">Membrane</keyword>
<keyword evidence="2" id="KW-0732">Signal</keyword>
<dbReference type="PANTHER" id="PTHR11161:SF15">
    <property type="entry name" value="GH19286P-RELATED"/>
    <property type="match status" value="1"/>
</dbReference>
<feature type="chain" id="PRO_5012520215" evidence="2">
    <location>
        <begin position="16"/>
        <end position="620"/>
    </location>
</feature>
<feature type="transmembrane region" description="Helical" evidence="1">
    <location>
        <begin position="405"/>
        <end position="427"/>
    </location>
</feature>